<evidence type="ECO:0008006" key="5">
    <source>
        <dbReference type="Google" id="ProtNLM"/>
    </source>
</evidence>
<keyword evidence="2" id="KW-1133">Transmembrane helix</keyword>
<sequence>MSQNSSRPLSKFNLVLAVLWLVDLVVTVAGYLILTSSNATQAEFYTSQSSDYVAYFTAQSGSNLGANLLAAGVIGFIITLAALVVSRAIAKSATAVATVDAAHDEPDFNFDDDSDFDAEETTPMRARTAETGTVSATDAPAERPVTPSVVADETAAAPANDSPTATTAKTTDASGDEPTVKF</sequence>
<evidence type="ECO:0000256" key="2">
    <source>
        <dbReference type="SAM" id="Phobius"/>
    </source>
</evidence>
<keyword evidence="2" id="KW-0812">Transmembrane</keyword>
<dbReference type="OrthoDB" id="5126096at2"/>
<dbReference type="EMBL" id="CP016282">
    <property type="protein sequence ID" value="ANP72176.1"/>
    <property type="molecule type" value="Genomic_DNA"/>
</dbReference>
<keyword evidence="2" id="KW-0472">Membrane</keyword>
<protein>
    <recommendedName>
        <fullName evidence="5">Dinucleotide-utilizing enzyme</fullName>
    </recommendedName>
</protein>
<feature type="region of interest" description="Disordered" evidence="1">
    <location>
        <begin position="108"/>
        <end position="182"/>
    </location>
</feature>
<feature type="compositionally biased region" description="Acidic residues" evidence="1">
    <location>
        <begin position="108"/>
        <end position="120"/>
    </location>
</feature>
<feature type="transmembrane region" description="Helical" evidence="2">
    <location>
        <begin position="64"/>
        <end position="85"/>
    </location>
</feature>
<feature type="transmembrane region" description="Helical" evidence="2">
    <location>
        <begin position="12"/>
        <end position="34"/>
    </location>
</feature>
<gene>
    <name evidence="3" type="ORF">PA27867_1210</name>
</gene>
<proteinExistence type="predicted"/>
<accession>A0A1B1BI84</accession>
<evidence type="ECO:0000313" key="4">
    <source>
        <dbReference type="Proteomes" id="UP000092582"/>
    </source>
</evidence>
<reference evidence="3 4" key="1">
    <citation type="submission" date="2016-06" db="EMBL/GenBank/DDBJ databases">
        <title>Genome sequencing of Cryobacterium arcticum PAMC 27867.</title>
        <authorList>
            <person name="Lee J."/>
            <person name="Kim O.-S."/>
        </authorList>
    </citation>
    <scope>NUCLEOTIDE SEQUENCE [LARGE SCALE GENOMIC DNA]</scope>
    <source>
        <strain evidence="3 4">PAMC 27867</strain>
    </source>
</reference>
<dbReference type="RefSeq" id="WP_066594459.1">
    <property type="nucleotide sequence ID" value="NZ_CP016282.1"/>
</dbReference>
<dbReference type="KEGG" id="cart:PA27867_1210"/>
<organism evidence="3 4">
    <name type="scientific">Cryobacterium arcticum</name>
    <dbReference type="NCBI Taxonomy" id="670052"/>
    <lineage>
        <taxon>Bacteria</taxon>
        <taxon>Bacillati</taxon>
        <taxon>Actinomycetota</taxon>
        <taxon>Actinomycetes</taxon>
        <taxon>Micrococcales</taxon>
        <taxon>Microbacteriaceae</taxon>
        <taxon>Cryobacterium</taxon>
    </lineage>
</organism>
<dbReference type="AlphaFoldDB" id="A0A1B1BI84"/>
<keyword evidence="4" id="KW-1185">Reference proteome</keyword>
<evidence type="ECO:0000256" key="1">
    <source>
        <dbReference type="SAM" id="MobiDB-lite"/>
    </source>
</evidence>
<dbReference type="Proteomes" id="UP000092582">
    <property type="component" value="Chromosome 1"/>
</dbReference>
<evidence type="ECO:0000313" key="3">
    <source>
        <dbReference type="EMBL" id="ANP72176.1"/>
    </source>
</evidence>
<name>A0A1B1BI84_9MICO</name>
<feature type="compositionally biased region" description="Polar residues" evidence="1">
    <location>
        <begin position="161"/>
        <end position="173"/>
    </location>
</feature>